<gene>
    <name evidence="2" type="ORF">AALT52_07915</name>
</gene>
<evidence type="ECO:0000313" key="2">
    <source>
        <dbReference type="EMBL" id="MEY8662811.1"/>
    </source>
</evidence>
<comment type="caution">
    <text evidence="2">The sequence shown here is derived from an EMBL/GenBank/DDBJ whole genome shotgun (WGS) entry which is preliminary data.</text>
</comment>
<evidence type="ECO:0000313" key="3">
    <source>
        <dbReference type="Proteomes" id="UP001565236"/>
    </source>
</evidence>
<dbReference type="Proteomes" id="UP001565236">
    <property type="component" value="Unassembled WGS sequence"/>
</dbReference>
<evidence type="ECO:0000259" key="1">
    <source>
        <dbReference type="Pfam" id="PF07872"/>
    </source>
</evidence>
<accession>A0ABV4DQS0</accession>
<dbReference type="Pfam" id="PF07872">
    <property type="entry name" value="DUF1659"/>
    <property type="match status" value="1"/>
</dbReference>
<keyword evidence="3" id="KW-1185">Reference proteome</keyword>
<dbReference type="InterPro" id="IPR012454">
    <property type="entry name" value="DUF1659"/>
</dbReference>
<protein>
    <recommendedName>
        <fullName evidence="1">DUF1659 domain-containing protein</fullName>
    </recommendedName>
</protein>
<dbReference type="RefSeq" id="WP_280606879.1">
    <property type="nucleotide sequence ID" value="NZ_CP123639.1"/>
</dbReference>
<sequence length="70" mass="7765">MTEATWTKNAIRVQLQTKLGKKRTRTFNNIAQNVTGDQLEKFGHLIALLTGETFLGVTETTTTNITGGKR</sequence>
<organism evidence="2 3">
    <name type="scientific">Ligilactobacillus faecis</name>
    <dbReference type="NCBI Taxonomy" id="762833"/>
    <lineage>
        <taxon>Bacteria</taxon>
        <taxon>Bacillati</taxon>
        <taxon>Bacillota</taxon>
        <taxon>Bacilli</taxon>
        <taxon>Lactobacillales</taxon>
        <taxon>Lactobacillaceae</taxon>
        <taxon>Ligilactobacillus</taxon>
    </lineage>
</organism>
<reference evidence="2 3" key="1">
    <citation type="submission" date="2024-03" db="EMBL/GenBank/DDBJ databases">
        <title>Mouse gut bacterial collection (mGBC) of GemPharmatech.</title>
        <authorList>
            <person name="He Y."/>
            <person name="Dong L."/>
            <person name="Wu D."/>
            <person name="Gao X."/>
            <person name="Lin Z."/>
        </authorList>
    </citation>
    <scope>NUCLEOTIDE SEQUENCE [LARGE SCALE GENOMIC DNA]</scope>
    <source>
        <strain evidence="2 3">15-30</strain>
    </source>
</reference>
<dbReference type="EMBL" id="JBCLUF010000029">
    <property type="protein sequence ID" value="MEY8662811.1"/>
    <property type="molecule type" value="Genomic_DNA"/>
</dbReference>
<name>A0ABV4DQS0_9LACO</name>
<proteinExistence type="predicted"/>
<feature type="domain" description="DUF1659" evidence="1">
    <location>
        <begin position="2"/>
        <end position="66"/>
    </location>
</feature>